<organism evidence="2 3">
    <name type="scientific">Nonomuraea angiospora</name>
    <dbReference type="NCBI Taxonomy" id="46172"/>
    <lineage>
        <taxon>Bacteria</taxon>
        <taxon>Bacillati</taxon>
        <taxon>Actinomycetota</taxon>
        <taxon>Actinomycetes</taxon>
        <taxon>Streptosporangiales</taxon>
        <taxon>Streptosporangiaceae</taxon>
        <taxon>Nonomuraea</taxon>
    </lineage>
</organism>
<dbReference type="PANTHER" id="PTHR38011:SF12">
    <property type="entry name" value="BIFUNCTIONAL DEAMINASE-REDUCTASE DOMAIN PROTEIN"/>
    <property type="match status" value="1"/>
</dbReference>
<evidence type="ECO:0000259" key="1">
    <source>
        <dbReference type="Pfam" id="PF01872"/>
    </source>
</evidence>
<feature type="domain" description="Bacterial bifunctional deaminase-reductase C-terminal" evidence="1">
    <location>
        <begin position="3"/>
        <end position="201"/>
    </location>
</feature>
<sequence length="215" mass="23257">MSKLRCHISISLDGYVAGPNQSVENPLGEGGERLHDWVAALAAFRRAHGGEGGEVNASTPVFEEAIRDIGAAVMGRGMFGPIGGGPWRDEEWKGWWGDNPPYHYDVFVLTHHERGPVEMEGGTTYHFVTDGIESALEQAKKAAEGKDIMLWGGGHVARQYLAAGLLDELELHVVPVLLGGGSRLLDDLGGADVRLEQVRAVEAPGVTHLKYRRVS</sequence>
<keyword evidence="3" id="KW-1185">Reference proteome</keyword>
<evidence type="ECO:0000313" key="3">
    <source>
        <dbReference type="Proteomes" id="UP000633509"/>
    </source>
</evidence>
<dbReference type="InterPro" id="IPR024072">
    <property type="entry name" value="DHFR-like_dom_sf"/>
</dbReference>
<dbReference type="RefSeq" id="WP_192785204.1">
    <property type="nucleotide sequence ID" value="NZ_JADBEK010000001.1"/>
</dbReference>
<dbReference type="SUPFAM" id="SSF53597">
    <property type="entry name" value="Dihydrofolate reductase-like"/>
    <property type="match status" value="1"/>
</dbReference>
<dbReference type="EMBL" id="JADBEK010000001">
    <property type="protein sequence ID" value="MBE1584240.1"/>
    <property type="molecule type" value="Genomic_DNA"/>
</dbReference>
<name>A0ABR9LUA4_9ACTN</name>
<evidence type="ECO:0000313" key="2">
    <source>
        <dbReference type="EMBL" id="MBE1584240.1"/>
    </source>
</evidence>
<dbReference type="PANTHER" id="PTHR38011">
    <property type="entry name" value="DIHYDROFOLATE REDUCTASE FAMILY PROTEIN (AFU_ORTHOLOGUE AFUA_8G06820)"/>
    <property type="match status" value="1"/>
</dbReference>
<comment type="caution">
    <text evidence="2">The sequence shown here is derived from an EMBL/GenBank/DDBJ whole genome shotgun (WGS) entry which is preliminary data.</text>
</comment>
<gene>
    <name evidence="2" type="ORF">H4W80_002498</name>
</gene>
<protein>
    <submittedName>
        <fullName evidence="2">Dihydrofolate reductase</fullName>
    </submittedName>
</protein>
<dbReference type="InterPro" id="IPR050765">
    <property type="entry name" value="Riboflavin_Biosynth_HTPR"/>
</dbReference>
<dbReference type="Proteomes" id="UP000633509">
    <property type="component" value="Unassembled WGS sequence"/>
</dbReference>
<accession>A0ABR9LUA4</accession>
<reference evidence="2 3" key="1">
    <citation type="submission" date="2020-10" db="EMBL/GenBank/DDBJ databases">
        <title>Sequencing the genomes of 1000 actinobacteria strains.</title>
        <authorList>
            <person name="Klenk H.-P."/>
        </authorList>
    </citation>
    <scope>NUCLEOTIDE SEQUENCE [LARGE SCALE GENOMIC DNA]</scope>
    <source>
        <strain evidence="2 3">DSM 43173</strain>
    </source>
</reference>
<dbReference type="InterPro" id="IPR002734">
    <property type="entry name" value="RibDG_C"/>
</dbReference>
<dbReference type="Gene3D" id="3.40.430.10">
    <property type="entry name" value="Dihydrofolate Reductase, subunit A"/>
    <property type="match status" value="1"/>
</dbReference>
<proteinExistence type="predicted"/>
<dbReference type="Pfam" id="PF01872">
    <property type="entry name" value="RibD_C"/>
    <property type="match status" value="1"/>
</dbReference>